<dbReference type="PANTHER" id="PTHR37534:SF7">
    <property type="entry name" value="TRANSCRIPTIONAL ACTIVATOR PROTEIN UGA3"/>
    <property type="match status" value="1"/>
</dbReference>
<evidence type="ECO:0000256" key="5">
    <source>
        <dbReference type="ARBA" id="ARBA00023242"/>
    </source>
</evidence>
<protein>
    <recommendedName>
        <fullName evidence="6">Zn(2)-C6 fungal-type domain-containing protein</fullName>
    </recommendedName>
</protein>
<sequence>MYKPAPQRQKKTNIVRSRSGCKACRQRRVKCDEKKPSCSACMRRGKKCEAITPNLDFRTSIVLATEQHAVRHPKRLKVVYVKDTPIHSTVAGNEANDAILNGVSDDSNRSEDVPTFVPRRMSDGLVSIGQSASQSPVLSSLLPLPSPIQRRCLYRSGCELFYLTYWENSCARSLPIFFRQIASMANRHATLMQALLALSACNMSRSSPEGGGEVSSTQVTYRPRREYLLSSQHYYGSAVEQIARSIRRNSLGSPLHTLAVLVLFCYFESSMGNFAGFSCHADGIDTLIQTHFTTIASDHLGPELIAAWIVAKNHNWWLRMNFSSFSLQLSQGCLSLSSDISKILHSINAQRAEITSILCESYRINNLTLLQLGPCGIQQSNLTVDECITSLQIESRKLDEWHATLPHSELPIESFSSFEALDQRSIRPLLFTSHAVAMNYAYYACSRIMQCTALFHDLQRPYDPSNDAETEATHWMGILLRVVAGLNRQDCFRENVYSIGIASLFPVCLLRCHNVAFGRWVENWLSEWSKVCTLEEGSFPITQALEITRIINQENVAGNDIYAVALPEDDGGGRGKYTSYASQRFDKIILIGRRGSSGQMYSELVPVQIGS</sequence>
<dbReference type="SMART" id="SM00066">
    <property type="entry name" value="GAL4"/>
    <property type="match status" value="1"/>
</dbReference>
<proteinExistence type="predicted"/>
<dbReference type="Pfam" id="PF00172">
    <property type="entry name" value="Zn_clus"/>
    <property type="match status" value="1"/>
</dbReference>
<dbReference type="GO" id="GO:0008270">
    <property type="term" value="F:zinc ion binding"/>
    <property type="evidence" value="ECO:0007669"/>
    <property type="project" value="InterPro"/>
</dbReference>
<evidence type="ECO:0000259" key="6">
    <source>
        <dbReference type="PROSITE" id="PS50048"/>
    </source>
</evidence>
<dbReference type="SUPFAM" id="SSF57701">
    <property type="entry name" value="Zn2/Cys6 DNA-binding domain"/>
    <property type="match status" value="1"/>
</dbReference>
<keyword evidence="8" id="KW-1185">Reference proteome</keyword>
<gene>
    <name evidence="7" type="ORF">BDV26DRAFT_257403</name>
</gene>
<keyword evidence="4" id="KW-0804">Transcription</keyword>
<dbReference type="Gene3D" id="4.10.240.10">
    <property type="entry name" value="Zn(2)-C6 fungal-type DNA-binding domain"/>
    <property type="match status" value="1"/>
</dbReference>
<evidence type="ECO:0000313" key="7">
    <source>
        <dbReference type="EMBL" id="KAE8380482.1"/>
    </source>
</evidence>
<dbReference type="PANTHER" id="PTHR37534">
    <property type="entry name" value="TRANSCRIPTIONAL ACTIVATOR PROTEIN UGA3"/>
    <property type="match status" value="1"/>
</dbReference>
<dbReference type="AlphaFoldDB" id="A0A5N7BFD9"/>
<dbReference type="CDD" id="cd00067">
    <property type="entry name" value="GAL4"/>
    <property type="match status" value="1"/>
</dbReference>
<comment type="subcellular location">
    <subcellularLocation>
        <location evidence="1">Nucleus</location>
    </subcellularLocation>
</comment>
<dbReference type="OrthoDB" id="39175at2759"/>
<dbReference type="Proteomes" id="UP000326198">
    <property type="component" value="Unassembled WGS sequence"/>
</dbReference>
<keyword evidence="5" id="KW-0539">Nucleus</keyword>
<name>A0A5N7BFD9_9EURO</name>
<dbReference type="InterPro" id="IPR036864">
    <property type="entry name" value="Zn2-C6_fun-type_DNA-bd_sf"/>
</dbReference>
<evidence type="ECO:0000256" key="1">
    <source>
        <dbReference type="ARBA" id="ARBA00004123"/>
    </source>
</evidence>
<dbReference type="GO" id="GO:0005634">
    <property type="term" value="C:nucleus"/>
    <property type="evidence" value="ECO:0007669"/>
    <property type="project" value="UniProtKB-SubCell"/>
</dbReference>
<dbReference type="GO" id="GO:0000976">
    <property type="term" value="F:transcription cis-regulatory region binding"/>
    <property type="evidence" value="ECO:0007669"/>
    <property type="project" value="TreeGrafter"/>
</dbReference>
<dbReference type="InterPro" id="IPR021858">
    <property type="entry name" value="Fun_TF"/>
</dbReference>
<reference evidence="7 8" key="1">
    <citation type="submission" date="2019-04" db="EMBL/GenBank/DDBJ databases">
        <title>Friends and foes A comparative genomics studyof 23 Aspergillus species from section Flavi.</title>
        <authorList>
            <consortium name="DOE Joint Genome Institute"/>
            <person name="Kjaerbolling I."/>
            <person name="Vesth T."/>
            <person name="Frisvad J.C."/>
            <person name="Nybo J.L."/>
            <person name="Theobald S."/>
            <person name="Kildgaard S."/>
            <person name="Isbrandt T."/>
            <person name="Kuo A."/>
            <person name="Sato A."/>
            <person name="Lyhne E.K."/>
            <person name="Kogle M.E."/>
            <person name="Wiebenga A."/>
            <person name="Kun R.S."/>
            <person name="Lubbers R.J."/>
            <person name="Makela M.R."/>
            <person name="Barry K."/>
            <person name="Chovatia M."/>
            <person name="Clum A."/>
            <person name="Daum C."/>
            <person name="Haridas S."/>
            <person name="He G."/>
            <person name="LaButti K."/>
            <person name="Lipzen A."/>
            <person name="Mondo S."/>
            <person name="Riley R."/>
            <person name="Salamov A."/>
            <person name="Simmons B.A."/>
            <person name="Magnuson J.K."/>
            <person name="Henrissat B."/>
            <person name="Mortensen U.H."/>
            <person name="Larsen T.O."/>
            <person name="Devries R.P."/>
            <person name="Grigoriev I.V."/>
            <person name="Machida M."/>
            <person name="Baker S.E."/>
            <person name="Andersen M.R."/>
        </authorList>
    </citation>
    <scope>NUCLEOTIDE SEQUENCE [LARGE SCALE GENOMIC DNA]</scope>
    <source>
        <strain evidence="7 8">IBT 29228</strain>
    </source>
</reference>
<evidence type="ECO:0000256" key="2">
    <source>
        <dbReference type="ARBA" id="ARBA00023015"/>
    </source>
</evidence>
<evidence type="ECO:0000256" key="3">
    <source>
        <dbReference type="ARBA" id="ARBA00023125"/>
    </source>
</evidence>
<evidence type="ECO:0000313" key="8">
    <source>
        <dbReference type="Proteomes" id="UP000326198"/>
    </source>
</evidence>
<dbReference type="PROSITE" id="PS50048">
    <property type="entry name" value="ZN2_CY6_FUNGAL_2"/>
    <property type="match status" value="1"/>
</dbReference>
<evidence type="ECO:0000256" key="4">
    <source>
        <dbReference type="ARBA" id="ARBA00023163"/>
    </source>
</evidence>
<dbReference type="EMBL" id="ML736181">
    <property type="protein sequence ID" value="KAE8380482.1"/>
    <property type="molecule type" value="Genomic_DNA"/>
</dbReference>
<dbReference type="PROSITE" id="PS00463">
    <property type="entry name" value="ZN2_CY6_FUNGAL_1"/>
    <property type="match status" value="1"/>
</dbReference>
<dbReference type="GO" id="GO:0045944">
    <property type="term" value="P:positive regulation of transcription by RNA polymerase II"/>
    <property type="evidence" value="ECO:0007669"/>
    <property type="project" value="TreeGrafter"/>
</dbReference>
<dbReference type="GO" id="GO:0000981">
    <property type="term" value="F:DNA-binding transcription factor activity, RNA polymerase II-specific"/>
    <property type="evidence" value="ECO:0007669"/>
    <property type="project" value="InterPro"/>
</dbReference>
<dbReference type="InterPro" id="IPR001138">
    <property type="entry name" value="Zn2Cys6_DnaBD"/>
</dbReference>
<organism evidence="7 8">
    <name type="scientific">Aspergillus bertholletiae</name>
    <dbReference type="NCBI Taxonomy" id="1226010"/>
    <lineage>
        <taxon>Eukaryota</taxon>
        <taxon>Fungi</taxon>
        <taxon>Dikarya</taxon>
        <taxon>Ascomycota</taxon>
        <taxon>Pezizomycotina</taxon>
        <taxon>Eurotiomycetes</taxon>
        <taxon>Eurotiomycetidae</taxon>
        <taxon>Eurotiales</taxon>
        <taxon>Aspergillaceae</taxon>
        <taxon>Aspergillus</taxon>
        <taxon>Aspergillus subgen. Circumdati</taxon>
    </lineage>
</organism>
<dbReference type="Pfam" id="PF11951">
    <property type="entry name" value="Fungal_trans_2"/>
    <property type="match status" value="1"/>
</dbReference>
<keyword evidence="2" id="KW-0805">Transcription regulation</keyword>
<keyword evidence="3" id="KW-0238">DNA-binding</keyword>
<accession>A0A5N7BFD9</accession>
<feature type="domain" description="Zn(2)-C6 fungal-type" evidence="6">
    <location>
        <begin position="20"/>
        <end position="48"/>
    </location>
</feature>